<dbReference type="EMBL" id="FTNR01000010">
    <property type="protein sequence ID" value="SIS07911.1"/>
    <property type="molecule type" value="Genomic_DNA"/>
</dbReference>
<protein>
    <recommendedName>
        <fullName evidence="1">DUF4268 domain-containing protein</fullName>
    </recommendedName>
</protein>
<dbReference type="OrthoDB" id="200578at2157"/>
<evidence type="ECO:0000313" key="2">
    <source>
        <dbReference type="EMBL" id="SIS07911.1"/>
    </source>
</evidence>
<name>A0A1N7G5S2_9EURY</name>
<evidence type="ECO:0000259" key="1">
    <source>
        <dbReference type="Pfam" id="PF14088"/>
    </source>
</evidence>
<dbReference type="RefSeq" id="WP_076609765.1">
    <property type="nucleotide sequence ID" value="NZ_FTNR01000010.1"/>
</dbReference>
<reference evidence="3" key="1">
    <citation type="submission" date="2017-01" db="EMBL/GenBank/DDBJ databases">
        <authorList>
            <person name="Varghese N."/>
            <person name="Submissions S."/>
        </authorList>
    </citation>
    <scope>NUCLEOTIDE SEQUENCE [LARGE SCALE GENOMIC DNA]</scope>
    <source>
        <strain evidence="3">type strain: HArc-</strain>
    </source>
</reference>
<gene>
    <name evidence="2" type="ORF">SAMN05421752_11010</name>
</gene>
<dbReference type="AlphaFoldDB" id="A0A1N7G5S2"/>
<evidence type="ECO:0000313" key="3">
    <source>
        <dbReference type="Proteomes" id="UP000185936"/>
    </source>
</evidence>
<keyword evidence="3" id="KW-1185">Reference proteome</keyword>
<dbReference type="Proteomes" id="UP000185936">
    <property type="component" value="Unassembled WGS sequence"/>
</dbReference>
<dbReference type="InterPro" id="IPR025364">
    <property type="entry name" value="DUF4268"/>
</dbReference>
<sequence length="325" mass="37074">MTEFSTLQRPPFSEYWADEESFSAWLADKDNIHYLREVLGLHGLVAEELEREVEGYFVDIYARDETFGVEVVVENQFGRSDHDHWGKANTYSANLDADVIVWIAGEFTDGHREAVRDHNETADRAVFALRAEVVEIEGCNRAAFRLVPEVEPTEWPYGEDVDRGVYQEQFFKQFVAIAEDEGNEALASGDVHPHSSSAPHVYHLPIAADISTSDYRLSLRATGTGLAVRLEIDKDDDHTAFDAFEANRQEIGEELRSRIRGDAEITWERGSEDKIRDVIATQYSEGEFDLRAVNRYDAYHQWLLSATRALRSTFAGRIQRLHSQL</sequence>
<dbReference type="Pfam" id="PF14088">
    <property type="entry name" value="DUF4268"/>
    <property type="match status" value="1"/>
</dbReference>
<feature type="domain" description="DUF4268" evidence="1">
    <location>
        <begin position="167"/>
        <end position="316"/>
    </location>
</feature>
<proteinExistence type="predicted"/>
<accession>A0A1N7G5S2</accession>
<organism evidence="2 3">
    <name type="scientific">Natronorubrum thiooxidans</name>
    <dbReference type="NCBI Taxonomy" id="308853"/>
    <lineage>
        <taxon>Archaea</taxon>
        <taxon>Methanobacteriati</taxon>
        <taxon>Methanobacteriota</taxon>
        <taxon>Stenosarchaea group</taxon>
        <taxon>Halobacteria</taxon>
        <taxon>Halobacteriales</taxon>
        <taxon>Natrialbaceae</taxon>
        <taxon>Natronorubrum</taxon>
    </lineage>
</organism>